<evidence type="ECO:0000259" key="11">
    <source>
        <dbReference type="SMART" id="SM00642"/>
    </source>
</evidence>
<dbReference type="InterPro" id="IPR017853">
    <property type="entry name" value="GH"/>
</dbReference>
<dbReference type="InterPro" id="IPR014756">
    <property type="entry name" value="Ig_E-set"/>
</dbReference>
<accession>A0A934KM34</accession>
<dbReference type="InterPro" id="IPR044143">
    <property type="entry name" value="GlgB_N_E_set_prok"/>
</dbReference>
<dbReference type="InterPro" id="IPR013783">
    <property type="entry name" value="Ig-like_fold"/>
</dbReference>
<dbReference type="Gene3D" id="2.60.40.10">
    <property type="entry name" value="Immunoglobulins"/>
    <property type="match status" value="2"/>
</dbReference>
<protein>
    <recommendedName>
        <fullName evidence="9">1,4-alpha-glucan branching enzyme GlgB</fullName>
        <ecNumber evidence="9">2.4.1.18</ecNumber>
    </recommendedName>
    <alternativeName>
        <fullName evidence="9">1,4-alpha-D-glucan:1,4-alpha-D-glucan 6-glucosyl-transferase</fullName>
    </alternativeName>
    <alternativeName>
        <fullName evidence="9">Alpha-(1-&gt;4)-glucan branching enzyme</fullName>
    </alternativeName>
    <alternativeName>
        <fullName evidence="9">Glycogen branching enzyme</fullName>
        <shortName evidence="9">BE</shortName>
    </alternativeName>
</protein>
<dbReference type="InterPro" id="IPR054169">
    <property type="entry name" value="GlgB_N"/>
</dbReference>
<proteinExistence type="inferred from homology"/>
<dbReference type="FunFam" id="2.60.40.1180:FF:000002">
    <property type="entry name" value="1,4-alpha-glucan branching enzyme GlgB"/>
    <property type="match status" value="1"/>
</dbReference>
<evidence type="ECO:0000313" key="13">
    <source>
        <dbReference type="Proteomes" id="UP000614410"/>
    </source>
</evidence>
<dbReference type="GO" id="GO:0005978">
    <property type="term" value="P:glycogen biosynthetic process"/>
    <property type="evidence" value="ECO:0007669"/>
    <property type="project" value="UniProtKB-UniRule"/>
</dbReference>
<feature type="active site" description="Nucleophile" evidence="9 10">
    <location>
        <position position="381"/>
    </location>
</feature>
<dbReference type="EMBL" id="JAEKNN010000010">
    <property type="protein sequence ID" value="MBJ7608310.1"/>
    <property type="molecule type" value="Genomic_DNA"/>
</dbReference>
<evidence type="ECO:0000313" key="12">
    <source>
        <dbReference type="EMBL" id="MBJ7608310.1"/>
    </source>
</evidence>
<feature type="active site" description="Proton donor" evidence="9 10">
    <location>
        <position position="434"/>
    </location>
</feature>
<dbReference type="InterPro" id="IPR006407">
    <property type="entry name" value="GlgB"/>
</dbReference>
<dbReference type="InterPro" id="IPR013780">
    <property type="entry name" value="Glyco_hydro_b"/>
</dbReference>
<dbReference type="Pfam" id="PF22019">
    <property type="entry name" value="GlgB_N"/>
    <property type="match status" value="1"/>
</dbReference>
<keyword evidence="4 9" id="KW-0321">Glycogen metabolism</keyword>
<dbReference type="Proteomes" id="UP000614410">
    <property type="component" value="Unassembled WGS sequence"/>
</dbReference>
<dbReference type="EC" id="2.4.1.18" evidence="9"/>
<keyword evidence="8 9" id="KW-0119">Carbohydrate metabolism</keyword>
<dbReference type="SMART" id="SM00642">
    <property type="entry name" value="Aamy"/>
    <property type="match status" value="1"/>
</dbReference>
<evidence type="ECO:0000256" key="10">
    <source>
        <dbReference type="PIRSR" id="PIRSR000463-1"/>
    </source>
</evidence>
<sequence length="702" mass="78439">MHVQGGVSVIRAFHPRATSVSVAHPAGVVAMQRLGSGGADGGLFEAELPAAGLHGYRLRYHSGDHQWEVDDPYRFAPTLGELDLHLIGEGTHRRLWERLGARVIDHQGVRGTAFAVWAPHARGVSLVSDTNAWDARTLPMRTLGGSGVWELFVPNIGAGLRYKYSVIGADGRTTLKADPLARAAQAPPETSSIVTDSEHRWADADWIQRRRSDDRTALPVNIYEVHLGSWRRGHGDTILGYREIAQQLAEYCRRMSFTHVELLPVAEHPFGGSWGYQVSSYYAPTARYGSPDDLRWFVDHLHQNGIGVIIDWVPAHFPRDEWALARFDGTALYEHADSRRGSQPDWGTLVFDFGRNQVRNFLVANALYWIEEFHIDGLRVDAVASMLYLDYSRQPGEWSPNQHGGRENLEAIAFIRDFNEQVHGHFPGVMTIAEESTAWPGVSRPTASGGLGFTFKWNMGWMHDTLDYVGKDPMFRRYHHQQLTFGVWYAWAENFILPYSHDEVVHLKRSLVGKAAGDHWQQFANLRALFGWMFAHPGKKLLFMGGELAQLAEWNHDRSLDWHLLDEPEHAGMQRLLADLGRLYAQAPSLWQVDGDSEGFRWIDAGNVDRSVLSFVRMDAAGKPGLACIANFSPAVYSDFRVGLPLAGGWREVLNTDASQYGGGGQGNIGKVDTEPTSWHGFDQSATMTVPPLAVVWLAAPE</sequence>
<keyword evidence="7 9" id="KW-0320">Glycogen biosynthesis</keyword>
<dbReference type="PANTHER" id="PTHR43651">
    <property type="entry name" value="1,4-ALPHA-GLUCAN-BRANCHING ENZYME"/>
    <property type="match status" value="1"/>
</dbReference>
<dbReference type="FunFam" id="2.60.40.10:FF:000169">
    <property type="entry name" value="1,4-alpha-glucan branching enzyme GlgB"/>
    <property type="match status" value="1"/>
</dbReference>
<evidence type="ECO:0000256" key="6">
    <source>
        <dbReference type="ARBA" id="ARBA00022679"/>
    </source>
</evidence>
<dbReference type="SUPFAM" id="SSF51445">
    <property type="entry name" value="(Trans)glycosidases"/>
    <property type="match status" value="1"/>
</dbReference>
<dbReference type="CDD" id="cd02855">
    <property type="entry name" value="E_set_GBE_prok_N"/>
    <property type="match status" value="1"/>
</dbReference>
<comment type="pathway">
    <text evidence="2 9">Glycan biosynthesis; glycogen biosynthesis.</text>
</comment>
<evidence type="ECO:0000256" key="9">
    <source>
        <dbReference type="HAMAP-Rule" id="MF_00685"/>
    </source>
</evidence>
<dbReference type="InterPro" id="IPR006047">
    <property type="entry name" value="GH13_cat_dom"/>
</dbReference>
<comment type="caution">
    <text evidence="12">The sequence shown here is derived from an EMBL/GenBank/DDBJ whole genome shotgun (WGS) entry which is preliminary data.</text>
</comment>
<dbReference type="AlphaFoldDB" id="A0A934KM34"/>
<dbReference type="GO" id="GO:0005829">
    <property type="term" value="C:cytosol"/>
    <property type="evidence" value="ECO:0007669"/>
    <property type="project" value="TreeGrafter"/>
</dbReference>
<dbReference type="PIRSF" id="PIRSF000463">
    <property type="entry name" value="GlgB"/>
    <property type="match status" value="1"/>
</dbReference>
<dbReference type="FunFam" id="3.20.20.80:FF:000003">
    <property type="entry name" value="1,4-alpha-glucan branching enzyme GlgB"/>
    <property type="match status" value="1"/>
</dbReference>
<dbReference type="Gene3D" id="3.20.20.80">
    <property type="entry name" value="Glycosidases"/>
    <property type="match status" value="1"/>
</dbReference>
<comment type="function">
    <text evidence="9">Catalyzes the formation of the alpha-1,6-glucosidic linkages in glycogen by scission of a 1,4-alpha-linked oligosaccharide from growing alpha-1,4-glucan chains and the subsequent attachment of the oligosaccharide to the alpha-1,6 position.</text>
</comment>
<evidence type="ECO:0000256" key="3">
    <source>
        <dbReference type="ARBA" id="ARBA00009000"/>
    </source>
</evidence>
<feature type="domain" description="Glycosyl hydrolase family 13 catalytic" evidence="11">
    <location>
        <begin position="224"/>
        <end position="582"/>
    </location>
</feature>
<organism evidence="12 13">
    <name type="scientific">Candidatus Amunia macphersoniae</name>
    <dbReference type="NCBI Taxonomy" id="3127014"/>
    <lineage>
        <taxon>Bacteria</taxon>
        <taxon>Bacillati</taxon>
        <taxon>Candidatus Dormiibacterota</taxon>
        <taxon>Candidatus Dormibacteria</taxon>
        <taxon>Candidatus Aeolococcales</taxon>
        <taxon>Candidatus Aeolococcaceae</taxon>
        <taxon>Candidatus Amunia</taxon>
    </lineage>
</organism>
<dbReference type="InterPro" id="IPR037439">
    <property type="entry name" value="Branching_enzy"/>
</dbReference>
<evidence type="ECO:0000256" key="4">
    <source>
        <dbReference type="ARBA" id="ARBA00022600"/>
    </source>
</evidence>
<reference evidence="12 13" key="1">
    <citation type="submission" date="2020-10" db="EMBL/GenBank/DDBJ databases">
        <title>Ca. Dormibacterota MAGs.</title>
        <authorList>
            <person name="Montgomery K."/>
        </authorList>
    </citation>
    <scope>NUCLEOTIDE SEQUENCE [LARGE SCALE GENOMIC DNA]</scope>
    <source>
        <strain evidence="12">Mitchell_Peninsula_5</strain>
    </source>
</reference>
<dbReference type="PANTHER" id="PTHR43651:SF3">
    <property type="entry name" value="1,4-ALPHA-GLUCAN-BRANCHING ENZYME"/>
    <property type="match status" value="1"/>
</dbReference>
<dbReference type="NCBIfam" id="NF008967">
    <property type="entry name" value="PRK12313.1"/>
    <property type="match status" value="1"/>
</dbReference>
<dbReference type="SUPFAM" id="SSF81296">
    <property type="entry name" value="E set domains"/>
    <property type="match status" value="1"/>
</dbReference>
<dbReference type="NCBIfam" id="TIGR01515">
    <property type="entry name" value="branching_enzym"/>
    <property type="match status" value="1"/>
</dbReference>
<dbReference type="Pfam" id="PF02806">
    <property type="entry name" value="Alpha-amylase_C"/>
    <property type="match status" value="1"/>
</dbReference>
<name>A0A934KM34_9BACT</name>
<dbReference type="Pfam" id="PF00128">
    <property type="entry name" value="Alpha-amylase"/>
    <property type="match status" value="1"/>
</dbReference>
<comment type="similarity">
    <text evidence="3 9">Belongs to the glycosyl hydrolase 13 family. GlgB subfamily.</text>
</comment>
<evidence type="ECO:0000256" key="7">
    <source>
        <dbReference type="ARBA" id="ARBA00023056"/>
    </source>
</evidence>
<evidence type="ECO:0000256" key="5">
    <source>
        <dbReference type="ARBA" id="ARBA00022676"/>
    </source>
</evidence>
<dbReference type="GO" id="GO:0043169">
    <property type="term" value="F:cation binding"/>
    <property type="evidence" value="ECO:0007669"/>
    <property type="project" value="InterPro"/>
</dbReference>
<dbReference type="GO" id="GO:0004553">
    <property type="term" value="F:hydrolase activity, hydrolyzing O-glycosyl compounds"/>
    <property type="evidence" value="ECO:0007669"/>
    <property type="project" value="InterPro"/>
</dbReference>
<comment type="catalytic activity">
    <reaction evidence="1 9">
        <text>Transfers a segment of a (1-&gt;4)-alpha-D-glucan chain to a primary hydroxy group in a similar glucan chain.</text>
        <dbReference type="EC" id="2.4.1.18"/>
    </reaction>
</comment>
<dbReference type="Gene3D" id="2.60.40.1180">
    <property type="entry name" value="Golgi alpha-mannosidase II"/>
    <property type="match status" value="1"/>
</dbReference>
<keyword evidence="5 9" id="KW-0328">Glycosyltransferase</keyword>
<dbReference type="HAMAP" id="MF_00685">
    <property type="entry name" value="GlgB"/>
    <property type="match status" value="1"/>
</dbReference>
<evidence type="ECO:0000256" key="2">
    <source>
        <dbReference type="ARBA" id="ARBA00004964"/>
    </source>
</evidence>
<dbReference type="GO" id="GO:0003844">
    <property type="term" value="F:1,4-alpha-glucan branching enzyme activity"/>
    <property type="evidence" value="ECO:0007669"/>
    <property type="project" value="UniProtKB-UniRule"/>
</dbReference>
<dbReference type="Pfam" id="PF02922">
    <property type="entry name" value="CBM_48"/>
    <property type="match status" value="1"/>
</dbReference>
<keyword evidence="6 9" id="KW-0808">Transferase</keyword>
<evidence type="ECO:0000256" key="8">
    <source>
        <dbReference type="ARBA" id="ARBA00023277"/>
    </source>
</evidence>
<evidence type="ECO:0000256" key="1">
    <source>
        <dbReference type="ARBA" id="ARBA00000826"/>
    </source>
</evidence>
<dbReference type="CDD" id="cd11322">
    <property type="entry name" value="AmyAc_Glg_BE"/>
    <property type="match status" value="1"/>
</dbReference>
<gene>
    <name evidence="9 12" type="primary">glgB</name>
    <name evidence="12" type="ORF">JF887_02605</name>
</gene>
<comment type="subunit">
    <text evidence="9">Monomer.</text>
</comment>
<dbReference type="SUPFAM" id="SSF51011">
    <property type="entry name" value="Glycosyl hydrolase domain"/>
    <property type="match status" value="1"/>
</dbReference>
<dbReference type="InterPro" id="IPR004193">
    <property type="entry name" value="Glyco_hydro_13_N"/>
</dbReference>
<dbReference type="NCBIfam" id="NF003811">
    <property type="entry name" value="PRK05402.1"/>
    <property type="match status" value="1"/>
</dbReference>
<dbReference type="InterPro" id="IPR006048">
    <property type="entry name" value="A-amylase/branching_C"/>
</dbReference>